<dbReference type="OrthoDB" id="428159at2759"/>
<organism evidence="4 5">
    <name type="scientific">Carnegiea gigantea</name>
    <dbReference type="NCBI Taxonomy" id="171969"/>
    <lineage>
        <taxon>Eukaryota</taxon>
        <taxon>Viridiplantae</taxon>
        <taxon>Streptophyta</taxon>
        <taxon>Embryophyta</taxon>
        <taxon>Tracheophyta</taxon>
        <taxon>Spermatophyta</taxon>
        <taxon>Magnoliopsida</taxon>
        <taxon>eudicotyledons</taxon>
        <taxon>Gunneridae</taxon>
        <taxon>Pentapetalae</taxon>
        <taxon>Caryophyllales</taxon>
        <taxon>Cactineae</taxon>
        <taxon>Cactaceae</taxon>
        <taxon>Cactoideae</taxon>
        <taxon>Echinocereeae</taxon>
        <taxon>Carnegiea</taxon>
    </lineage>
</organism>
<comment type="caution">
    <text evidence="4">The sequence shown here is derived from an EMBL/GenBank/DDBJ whole genome shotgun (WGS) entry which is preliminary data.</text>
</comment>
<dbReference type="PANTHER" id="PTHR16166">
    <property type="entry name" value="VACUOLAR PROTEIN SORTING-ASSOCIATED PROTEIN VPS13"/>
    <property type="match status" value="1"/>
</dbReference>
<evidence type="ECO:0000259" key="3">
    <source>
        <dbReference type="Pfam" id="PF25036"/>
    </source>
</evidence>
<keyword evidence="2" id="KW-0472">Membrane</keyword>
<dbReference type="GO" id="GO:0045053">
    <property type="term" value="P:protein retention in Golgi apparatus"/>
    <property type="evidence" value="ECO:0007669"/>
    <property type="project" value="TreeGrafter"/>
</dbReference>
<reference evidence="4" key="1">
    <citation type="submission" date="2022-04" db="EMBL/GenBank/DDBJ databases">
        <title>Carnegiea gigantea Genome sequencing and assembly v2.</title>
        <authorList>
            <person name="Copetti D."/>
            <person name="Sanderson M.J."/>
            <person name="Burquez A."/>
            <person name="Wojciechowski M.F."/>
        </authorList>
    </citation>
    <scope>NUCLEOTIDE SEQUENCE</scope>
    <source>
        <strain evidence="4">SGP5-SGP5p</strain>
        <tissue evidence="4">Aerial part</tissue>
    </source>
</reference>
<feature type="region of interest" description="Disordered" evidence="1">
    <location>
        <begin position="1370"/>
        <end position="1393"/>
    </location>
</feature>
<dbReference type="InterPro" id="IPR026847">
    <property type="entry name" value="VPS13"/>
</dbReference>
<keyword evidence="2" id="KW-1133">Transmembrane helix</keyword>
<gene>
    <name evidence="4" type="ORF">Cgig2_025603</name>
</gene>
<evidence type="ECO:0000313" key="4">
    <source>
        <dbReference type="EMBL" id="KAJ8431561.1"/>
    </source>
</evidence>
<feature type="transmembrane region" description="Helical" evidence="2">
    <location>
        <begin position="310"/>
        <end position="330"/>
    </location>
</feature>
<feature type="domain" description="Vacuolar protein sorting-associated protein 13 VPS13 adaptor binding" evidence="3">
    <location>
        <begin position="2047"/>
        <end position="2540"/>
    </location>
</feature>
<dbReference type="Proteomes" id="UP001153076">
    <property type="component" value="Unassembled WGS sequence"/>
</dbReference>
<evidence type="ECO:0000256" key="2">
    <source>
        <dbReference type="SAM" id="Phobius"/>
    </source>
</evidence>
<evidence type="ECO:0000313" key="5">
    <source>
        <dbReference type="Proteomes" id="UP001153076"/>
    </source>
</evidence>
<dbReference type="EMBL" id="JAKOGI010000680">
    <property type="protein sequence ID" value="KAJ8431561.1"/>
    <property type="molecule type" value="Genomic_DNA"/>
</dbReference>
<accession>A0A9Q1JUP4</accession>
<evidence type="ECO:0000256" key="1">
    <source>
        <dbReference type="SAM" id="MobiDB-lite"/>
    </source>
</evidence>
<dbReference type="GO" id="GO:0006623">
    <property type="term" value="P:protein targeting to vacuole"/>
    <property type="evidence" value="ECO:0007669"/>
    <property type="project" value="TreeGrafter"/>
</dbReference>
<sequence>MFFDGLIQRKLASVLRSWLLHEPELEVNLGFFRSIVVAKNLCFDTAALNRLIGDGDGEEVRVLLKSVTIEEVCVRVAYSSAPAFTVEVRGVDVALYTEGPTQKRVYKRLEKSFDDYLEERKQKKLAQIDPEGTALYESMKMLMVTTTWKERLKNSMTNLVLAHSCLHLHDAHVCVEFPVLDDKFSWQCSVREMNAESSHKGIGCFLSRFIGLVFLPFREISYNLEASVLEIGWQKKDHSRIIYCVNPHMGIKLKDLHLVSFVLSVPEMNFSFSPSLLQMITAFSNIFYIEYKDVRSGRLLWEIARSKIHNVLVPPGYLLYKVVLVAVFWLRLVKEYQHFLASVWCPENGLKMSNGNFPKRAKRQWEVISAIEKDLPAGALASARRVARCRLAVKGTSATSVDGHFNSFWRILLPLTVIWGVILRIFAIVMAIFLPHNTSLKDIFGQPGTVAEVSDSRQCFFLSFGKISAVICSSDANWPPVHKLSNLRIGRDLFSLGLTVREVLYIFEQGICQQRISFSAGFLEVISAPPFGCSETANNSSSLGGALEGSSKGRLNYSKTIIWGEPALMCTHSEKGEAGSAAIPFFKQMSAEIELLQERLHSRLQEIEAHYNKNPWALFDIQTFRLYPGIESSDSGFLKCNFLLGKLNFALGYSSLLAVATLMGEMKHAVSQFDVPDGALSQEYSARTFQDSLEMNWSRSLKALVKQKTMRFSKILPNKHVELRAVAAGPCIQISLRNEELSSNSTEDVVRDGSDGINLTINVHDSDFSIWSMAQSSVATCGESQRVGYSESEFFKLEESIMNERQLKLDNESHASKCKIALCSLLTLGGLDAYFEDSVENRMLRFLILKPLTAKSSSLRVYMHSFDGPAVTSSLSLSGAMTGVIGLFYMDELCIIFQVVKRLISAASSSGSVSVYSGLGTSNYRLEIADYAMPLTEPGIDEAGIEIDEGEAQNLGSALFVVSASFELAPFDITFHNSRKGAEKKDFSMIFDSYGNRNLGLAELPDIGIWLCIEKTHLDVSVLETKVTTNADFHGFHATLFRYKDHIGNADKPEVEDTVPQCSDCMHEIYLSGCTFALLLGWLNDSEALNEADNATSSINPRGLLSDSLPSTIHIKDLSPKSIQDNGLDLDASVLALAPWLLTKITIGMVFMGMCSVKDSLLKLHPVDEMHLSLSVGGGFQSICVGIQGGSIFIEATVLVRFTLCLTSYLQFIRSLLYTEYPHTKRVMAVRRGSNVSILSHDQSRDPPQRKTYLARPVKWKLLEVLTANLSQFSLVILSTDESGIIKEIIVRVDFSMKLLLENGKKKFSADLSHLAILSQIIDADTGETEIEIHRPRFSSLGSSYESLWLNHEDSAAAFLSTGNLSVLSEDVSRSGPPNSTEASSTNNSSSLSSQAYKRYGNCILERLTILISAEEPLARDEDCEDSIIQGWIGNGSVSGLNITISLSEIQMLMGTVESLSEVTAKSTGNYVEERNWDLINQDPQKDLEAAMADGIIVAIQDVHQHMYVSVENVGNKYKLAGAVHYSLAGERALFRVKWQKRRRWNSVVSWFSLISLYAKSDSGDPLRLNYCASSAFVDISSNKDDAFALWKIVPCKHGNYEDDIDLDPLNHLFKNTFYLVNKKSDCGTAFIDGAFEFVKKPGNPFKFKLLHSWNGRNVSDQVGITPSITLTVEEVSFTIAHELSDSKDRFPLLQGCVNDNEVTLQVLPHKTRVMSTFTTTFRYFDVHRILWRELVHPFETSIYCRLVSTSEAEISNHGVHSHLYVGMKELNLSLTERSLDILLYVVGRLDLAGPFAVKGSAILANCCKVENQSELNLLCHFDDAQSARVSRRQSAFFFLRHRVHQPLEASYATISLEIPGISSTTSIDVPLSRTQIFAWRTRIMSLQGTGIARLLGANYCDARTYPGPFIVFDVSRTAEEGLSISVSPLLRICNETGFMVELRIQRPEQMEVESASVLLREGETVDDCMAAFDAIKLFGGPKKALLSLGVGNFVFSFRPDIKGDENDSGKSYSAEWSDNLKGGKAVCLSGVIDKFSYQVRKAFSAQSWKYSFSTISCSLHCGNAHLAKMHFLVQSIGRDVPIIQPNETPESRNPSIALQEQKEIFLLPTVQVSNLLESDIDVLLSETEMCLSNGLENINQATISCGLTVNLYANPAIIYFTLTLRMFGSSCKTVNSSQWLKKLSNKKDGIQFLDIDLEFCGGKYFACLRLARGERGILEAIVFTQYSLRNDTDFPLFCTASHLKPSSREVAERLATTAPPHLGSFLPPGSVRSWFMKSTKLRVQLLDEETSESVLDLDALSGLAEMSFMKVQESGFKHLIKLGITLGPLTSKMAVPSRIVSIVPRYVISNESSGQILVRQCFIQGNFKLISVNFFEKDDLERTVGINSRQKTALLLRAGSRYKQDVSVFDRVLRKHRISDDDASIFVQFRPNETGLDWSGPVCVAALGCFFLKFRRTSESPVQQSDLSTREHDTTWEFAAIHVVKEASTFVLHFHRPPDTRLPYRIENHLHDASTTYYQKETFVPEILTPGGRVDYVWDDLTRPRRLMVKINGFHLLREISLDKLRPWKPFFRVRQQRDLPSDFPIDGNIADQTRTNAIQTNGIDVTKIGYEVYANGPTRVLRISDMARSGKGGSIFQSCKKVQFRISYFAIQLLECCKKDLPKDVDHNDLSACAPIIVGRLENISLDAIFIDQRKYHEIRVQTLSIDEKWAGAPFAAMLRRHLTSSSATDDYILFIVFVLYPTSSDVREVKYSCIVLQPIDLNLDEETMMKIVPFWRKSLSSSTQSQQYYFDHFEIHPIKIIASFLPDDSYLSYSSGQEALRSLLHSVIKVPAIKNLVVELNGVLVTHALVTTRELLLRCAQHYSWYAMRAIYIAKGSPLLPPTFASVFDDLASSSLDAFFDPSSSLFNVRGLTLGTFKLISKCIETKGFSGTKRYFGDLSKTLTIWCSLQLRNAGSNILFAALTEISDSVLKGAESSGLNGMVTGFHHGILKLAMEPSVLGAAFMEGGPDRKIVLDRSPGVDELYIEGYLQAMLDTIYKQEYLRVKVIDNQVSTLKSSQVILKNLPPNSALIGEIMDRVKEFLASKALLKGDFSTRSRPLRRLRGEIEWRIGPTILTLCEHLFVSFAIRMLRKQTDNFVGQWKLKEKWVARKEECQSKEKHIWRWGIGRFVLSAMVAYVDGRLCRHIPHPIARRIVSGFLLSFLDNKESN</sequence>
<dbReference type="PANTHER" id="PTHR16166:SF130">
    <property type="entry name" value="PROTEIN SORTING-ASSOCIATED PROTEIN, PUTATIVE (DUF1162)-RELATED"/>
    <property type="match status" value="1"/>
</dbReference>
<name>A0A9Q1JUP4_9CARY</name>
<feature type="compositionally biased region" description="Low complexity" evidence="1">
    <location>
        <begin position="1379"/>
        <end position="1393"/>
    </location>
</feature>
<dbReference type="Pfam" id="PF25036">
    <property type="entry name" value="VPS13_VAB"/>
    <property type="match status" value="1"/>
</dbReference>
<proteinExistence type="predicted"/>
<dbReference type="InterPro" id="IPR009543">
    <property type="entry name" value="VPS13_VAB"/>
</dbReference>
<keyword evidence="2" id="KW-0812">Transmembrane</keyword>
<feature type="transmembrane region" description="Helical" evidence="2">
    <location>
        <begin position="411"/>
        <end position="434"/>
    </location>
</feature>
<protein>
    <recommendedName>
        <fullName evidence="3">Vacuolar protein sorting-associated protein 13 VPS13 adaptor binding domain-containing protein</fullName>
    </recommendedName>
</protein>
<keyword evidence="5" id="KW-1185">Reference proteome</keyword>